<evidence type="ECO:0000256" key="2">
    <source>
        <dbReference type="ARBA" id="ARBA00006479"/>
    </source>
</evidence>
<proteinExistence type="inferred from homology"/>
<dbReference type="EMBL" id="SLVV01000003">
    <property type="protein sequence ID" value="TCN26587.1"/>
    <property type="molecule type" value="Genomic_DNA"/>
</dbReference>
<organism evidence="5 6">
    <name type="scientific">Mesobacillus foraminis</name>
    <dbReference type="NCBI Taxonomy" id="279826"/>
    <lineage>
        <taxon>Bacteria</taxon>
        <taxon>Bacillati</taxon>
        <taxon>Bacillota</taxon>
        <taxon>Bacilli</taxon>
        <taxon>Bacillales</taxon>
        <taxon>Bacillaceae</taxon>
        <taxon>Mesobacillus</taxon>
    </lineage>
</organism>
<dbReference type="PROSITE" id="PS01125">
    <property type="entry name" value="ROK"/>
    <property type="match status" value="1"/>
</dbReference>
<gene>
    <name evidence="5" type="ORF">EV146_103108</name>
</gene>
<dbReference type="GO" id="GO:0003700">
    <property type="term" value="F:DNA-binding transcription factor activity"/>
    <property type="evidence" value="ECO:0007669"/>
    <property type="project" value="InterPro"/>
</dbReference>
<sequence length="399" mass="43063">MSKHPTTWNNQMIKRMNKEMVLNQVMESAPLSRADIVQQLGLNKGTVSSLVNELIEEDLIHESGTGESSGGRRPVMLLFNEHAGYAIGIDIGVNYILGVVTNLAGGIVHEKLKKTRDLSVHQLTSLVSATIRYLMEQVPPSKYGVIGIGIGVPGIVDTAGKVLIAPNLKWQDVDLKRILEKEFQCPIFIENEANAGAYGEKRFGAGRNSHSMIYVSIGIGIGSGVILNDELYRGSNGYSGENGHTTIIVDGKECTCGSRGCWEAYSSEFALLQSAEQHEHLAGASLEDLITLADAGNPAALELFQTLGTYIGIGIANLIKTYNPEQVIIGNRIRQAEHLIRNPVMEAVHSSSLPFQRAGLQINFSELSTYSAAAGVSAFAIEGFLKFSQRPLAGPGFPV</sequence>
<dbReference type="GO" id="GO:0016301">
    <property type="term" value="F:kinase activity"/>
    <property type="evidence" value="ECO:0007669"/>
    <property type="project" value="UniProtKB-KW"/>
</dbReference>
<dbReference type="SUPFAM" id="SSF53067">
    <property type="entry name" value="Actin-like ATPase domain"/>
    <property type="match status" value="1"/>
</dbReference>
<evidence type="ECO:0000256" key="1">
    <source>
        <dbReference type="ARBA" id="ARBA00002486"/>
    </source>
</evidence>
<reference evidence="5 6" key="1">
    <citation type="journal article" date="2015" name="Stand. Genomic Sci.">
        <title>Genomic Encyclopedia of Bacterial and Archaeal Type Strains, Phase III: the genomes of soil and plant-associated and newly described type strains.</title>
        <authorList>
            <person name="Whitman W.B."/>
            <person name="Woyke T."/>
            <person name="Klenk H.P."/>
            <person name="Zhou Y."/>
            <person name="Lilburn T.G."/>
            <person name="Beck B.J."/>
            <person name="De Vos P."/>
            <person name="Vandamme P."/>
            <person name="Eisen J.A."/>
            <person name="Garrity G."/>
            <person name="Hugenholtz P."/>
            <person name="Kyrpides N.C."/>
        </authorList>
    </citation>
    <scope>NUCLEOTIDE SEQUENCE [LARGE SCALE GENOMIC DNA]</scope>
    <source>
        <strain evidence="5 6">CV53</strain>
    </source>
</reference>
<name>A0A4R2BHK8_9BACI</name>
<dbReference type="InterPro" id="IPR043129">
    <property type="entry name" value="ATPase_NBD"/>
</dbReference>
<dbReference type="InterPro" id="IPR049874">
    <property type="entry name" value="ROK_cs"/>
</dbReference>
<dbReference type="SUPFAM" id="SSF46785">
    <property type="entry name" value="Winged helix' DNA-binding domain"/>
    <property type="match status" value="1"/>
</dbReference>
<dbReference type="InterPro" id="IPR000600">
    <property type="entry name" value="ROK"/>
</dbReference>
<dbReference type="Pfam" id="PF00480">
    <property type="entry name" value="ROK"/>
    <property type="match status" value="1"/>
</dbReference>
<protein>
    <submittedName>
        <fullName evidence="5">Putative NBD/HSP70 family sugar kinase</fullName>
    </submittedName>
</protein>
<accession>A0A4R2BHK8</accession>
<dbReference type="InterPro" id="IPR000835">
    <property type="entry name" value="HTH_MarR-typ"/>
</dbReference>
<dbReference type="RefSeq" id="WP_309136090.1">
    <property type="nucleotide sequence ID" value="NZ_JABUHM010000002.1"/>
</dbReference>
<keyword evidence="5" id="KW-0418">Kinase</keyword>
<dbReference type="PANTHER" id="PTHR18964:SF149">
    <property type="entry name" value="BIFUNCTIONAL UDP-N-ACETYLGLUCOSAMINE 2-EPIMERASE_N-ACETYLMANNOSAMINE KINASE"/>
    <property type="match status" value="1"/>
</dbReference>
<dbReference type="Gene3D" id="3.30.420.40">
    <property type="match status" value="2"/>
</dbReference>
<dbReference type="Gene3D" id="1.10.10.10">
    <property type="entry name" value="Winged helix-like DNA-binding domain superfamily/Winged helix DNA-binding domain"/>
    <property type="match status" value="1"/>
</dbReference>
<dbReference type="GO" id="GO:0042732">
    <property type="term" value="P:D-xylose metabolic process"/>
    <property type="evidence" value="ECO:0007669"/>
    <property type="project" value="UniProtKB-KW"/>
</dbReference>
<comment type="caution">
    <text evidence="5">The sequence shown here is derived from an EMBL/GenBank/DDBJ whole genome shotgun (WGS) entry which is preliminary data.</text>
</comment>
<evidence type="ECO:0000313" key="6">
    <source>
        <dbReference type="Proteomes" id="UP000295689"/>
    </source>
</evidence>
<dbReference type="InterPro" id="IPR036390">
    <property type="entry name" value="WH_DNA-bd_sf"/>
</dbReference>
<keyword evidence="3" id="KW-0119">Carbohydrate metabolism</keyword>
<keyword evidence="6" id="KW-1185">Reference proteome</keyword>
<comment type="function">
    <text evidence="1">Transcriptional repressor of xylose-utilizing enzymes.</text>
</comment>
<dbReference type="PANTHER" id="PTHR18964">
    <property type="entry name" value="ROK (REPRESSOR, ORF, KINASE) FAMILY"/>
    <property type="match status" value="1"/>
</dbReference>
<keyword evidence="5" id="KW-0808">Transferase</keyword>
<evidence type="ECO:0000259" key="4">
    <source>
        <dbReference type="Pfam" id="PF12802"/>
    </source>
</evidence>
<feature type="domain" description="HTH marR-type" evidence="4">
    <location>
        <begin position="21"/>
        <end position="62"/>
    </location>
</feature>
<dbReference type="AlphaFoldDB" id="A0A4R2BHK8"/>
<evidence type="ECO:0000313" key="5">
    <source>
        <dbReference type="EMBL" id="TCN26587.1"/>
    </source>
</evidence>
<dbReference type="InterPro" id="IPR036388">
    <property type="entry name" value="WH-like_DNA-bd_sf"/>
</dbReference>
<dbReference type="Pfam" id="PF12802">
    <property type="entry name" value="MarR_2"/>
    <property type="match status" value="1"/>
</dbReference>
<dbReference type="CDD" id="cd24076">
    <property type="entry name" value="ASKHA_ATPase_ROK_BsXylR-like"/>
    <property type="match status" value="1"/>
</dbReference>
<evidence type="ECO:0000256" key="3">
    <source>
        <dbReference type="ARBA" id="ARBA00022629"/>
    </source>
</evidence>
<dbReference type="Proteomes" id="UP000295689">
    <property type="component" value="Unassembled WGS sequence"/>
</dbReference>
<keyword evidence="3" id="KW-0859">Xylose metabolism</keyword>
<comment type="similarity">
    <text evidence="2">Belongs to the ROK (NagC/XylR) family.</text>
</comment>